<keyword evidence="3" id="KW-1185">Reference proteome</keyword>
<accession>A0A1M5HTK1</accession>
<dbReference type="EMBL" id="FQVX01000002">
    <property type="protein sequence ID" value="SHG19208.1"/>
    <property type="molecule type" value="Genomic_DNA"/>
</dbReference>
<evidence type="ECO:0000313" key="3">
    <source>
        <dbReference type="Proteomes" id="UP000184471"/>
    </source>
</evidence>
<dbReference type="AlphaFoldDB" id="A0A1M5HTK1"/>
<evidence type="ECO:0000256" key="1">
    <source>
        <dbReference type="SAM" id="MobiDB-lite"/>
    </source>
</evidence>
<reference evidence="2 3" key="1">
    <citation type="submission" date="2016-11" db="EMBL/GenBank/DDBJ databases">
        <authorList>
            <person name="Jaros S."/>
            <person name="Januszkiewicz K."/>
            <person name="Wedrychowicz H."/>
        </authorList>
    </citation>
    <scope>NUCLEOTIDE SEQUENCE [LARGE SCALE GENOMIC DNA]</scope>
    <source>
        <strain evidence="2 3">DSM 45408</strain>
    </source>
</reference>
<protein>
    <submittedName>
        <fullName evidence="2">Uncharacterized protein</fullName>
    </submittedName>
</protein>
<proteinExistence type="predicted"/>
<gene>
    <name evidence="2" type="ORF">SAMN05444351_1731</name>
</gene>
<dbReference type="Proteomes" id="UP000184471">
    <property type="component" value="Unassembled WGS sequence"/>
</dbReference>
<organism evidence="2 3">
    <name type="scientific">Geodermatophilus nigrescens</name>
    <dbReference type="NCBI Taxonomy" id="1070870"/>
    <lineage>
        <taxon>Bacteria</taxon>
        <taxon>Bacillati</taxon>
        <taxon>Actinomycetota</taxon>
        <taxon>Actinomycetes</taxon>
        <taxon>Geodermatophilales</taxon>
        <taxon>Geodermatophilaceae</taxon>
        <taxon>Geodermatophilus</taxon>
    </lineage>
</organism>
<evidence type="ECO:0000313" key="2">
    <source>
        <dbReference type="EMBL" id="SHG19208.1"/>
    </source>
</evidence>
<sequence>MPDLALRGEVGHRGVRPGRETGPVTSAGSGHAAGRDQESSTAHAVPREAADGPPPWVAVCGTPVAVVQGAWGGRRGLGSGDVCPRCRELAPA</sequence>
<feature type="region of interest" description="Disordered" evidence="1">
    <location>
        <begin position="1"/>
        <end position="54"/>
    </location>
</feature>
<name>A0A1M5HTK1_9ACTN</name>